<dbReference type="NCBIfam" id="TIGR01398">
    <property type="entry name" value="FlhA"/>
    <property type="match status" value="1"/>
</dbReference>
<dbReference type="PROSITE" id="PS00994">
    <property type="entry name" value="FHIPEP"/>
    <property type="match status" value="1"/>
</dbReference>
<dbReference type="EMBL" id="CP098242">
    <property type="protein sequence ID" value="WAW09514.1"/>
    <property type="molecule type" value="Genomic_DNA"/>
</dbReference>
<comment type="function">
    <text evidence="7">Required for formation of the rod structure of the flagellar apparatus. Together with FliI and FliH, may constitute the export apparatus of flagellin.</text>
</comment>
<dbReference type="AlphaFoldDB" id="A0A9E9LVA9"/>
<dbReference type="GO" id="GO:0005886">
    <property type="term" value="C:plasma membrane"/>
    <property type="evidence" value="ECO:0007669"/>
    <property type="project" value="UniProtKB-SubCell"/>
</dbReference>
<dbReference type="RefSeq" id="WP_269308514.1">
    <property type="nucleotide sequence ID" value="NZ_CP098242.1"/>
</dbReference>
<evidence type="ECO:0000256" key="2">
    <source>
        <dbReference type="ARBA" id="ARBA00008835"/>
    </source>
</evidence>
<evidence type="ECO:0000256" key="1">
    <source>
        <dbReference type="ARBA" id="ARBA00004651"/>
    </source>
</evidence>
<evidence type="ECO:0000256" key="7">
    <source>
        <dbReference type="RuleBase" id="RU364093"/>
    </source>
</evidence>
<keyword evidence="4 7" id="KW-0812">Transmembrane</keyword>
<comment type="subcellular location">
    <subcellularLocation>
        <location evidence="1 7">Cell membrane</location>
        <topology evidence="1 7">Multi-pass membrane protein</topology>
    </subcellularLocation>
</comment>
<feature type="transmembrane region" description="Helical" evidence="7">
    <location>
        <begin position="113"/>
        <end position="136"/>
    </location>
</feature>
<keyword evidence="8" id="KW-0966">Cell projection</keyword>
<comment type="caution">
    <text evidence="7">Lacks conserved residue(s) required for the propagation of feature annotation.</text>
</comment>
<dbReference type="GO" id="GO:0044780">
    <property type="term" value="P:bacterial-type flagellum assembly"/>
    <property type="evidence" value="ECO:0007669"/>
    <property type="project" value="InterPro"/>
</dbReference>
<name>A0A9E9LVA9_9BURK</name>
<dbReference type="InterPro" id="IPR042196">
    <property type="entry name" value="FHIPEP_4"/>
</dbReference>
<keyword evidence="8" id="KW-0969">Cilium</keyword>
<protein>
    <recommendedName>
        <fullName evidence="7">Flagellar biosynthesis protein FlhA</fullName>
    </recommendedName>
</protein>
<evidence type="ECO:0000256" key="5">
    <source>
        <dbReference type="ARBA" id="ARBA00022989"/>
    </source>
</evidence>
<feature type="transmembrane region" description="Helical" evidence="7">
    <location>
        <begin position="285"/>
        <end position="301"/>
    </location>
</feature>
<keyword evidence="9" id="KW-1185">Reference proteome</keyword>
<keyword evidence="7" id="KW-0813">Transport</keyword>
<dbReference type="PRINTS" id="PR00949">
    <property type="entry name" value="TYPE3IMAPROT"/>
</dbReference>
<gene>
    <name evidence="7 8" type="primary">flhA</name>
    <name evidence="8" type="ORF">NB640_09735</name>
</gene>
<dbReference type="InterPro" id="IPR025505">
    <property type="entry name" value="FHIPEP_CS"/>
</dbReference>
<comment type="similarity">
    <text evidence="2 7">Belongs to the FHIPEP (flagella/HR/invasion proteins export pore) family.</text>
</comment>
<feature type="transmembrane region" description="Helical" evidence="7">
    <location>
        <begin position="205"/>
        <end position="226"/>
    </location>
</feature>
<dbReference type="Proteomes" id="UP001156215">
    <property type="component" value="Chromosome"/>
</dbReference>
<dbReference type="GO" id="GO:0009306">
    <property type="term" value="P:protein secretion"/>
    <property type="evidence" value="ECO:0007669"/>
    <property type="project" value="InterPro"/>
</dbReference>
<dbReference type="PIRSF" id="PIRSF005419">
    <property type="entry name" value="FlhA"/>
    <property type="match status" value="1"/>
</dbReference>
<dbReference type="PANTHER" id="PTHR30161:SF1">
    <property type="entry name" value="FLAGELLAR BIOSYNTHESIS PROTEIN FLHA-RELATED"/>
    <property type="match status" value="1"/>
</dbReference>
<evidence type="ECO:0000256" key="6">
    <source>
        <dbReference type="ARBA" id="ARBA00023136"/>
    </source>
</evidence>
<keyword evidence="7" id="KW-0653">Protein transport</keyword>
<dbReference type="Gene3D" id="1.10.8.540">
    <property type="entry name" value="FHIPEP family, domain 3"/>
    <property type="match status" value="1"/>
</dbReference>
<dbReference type="InterPro" id="IPR006301">
    <property type="entry name" value="FlhA"/>
</dbReference>
<keyword evidence="7" id="KW-1005">Bacterial flagellum biogenesis</keyword>
<dbReference type="Gene3D" id="3.40.30.60">
    <property type="entry name" value="FHIPEP family, domain 1"/>
    <property type="match status" value="1"/>
</dbReference>
<feature type="transmembrane region" description="Helical" evidence="7">
    <location>
        <begin position="238"/>
        <end position="264"/>
    </location>
</feature>
<dbReference type="PANTHER" id="PTHR30161">
    <property type="entry name" value="FLAGELLAR EXPORT PROTEIN, MEMBRANE FLHA SUBUNIT-RELATED"/>
    <property type="match status" value="1"/>
</dbReference>
<evidence type="ECO:0000256" key="3">
    <source>
        <dbReference type="ARBA" id="ARBA00022475"/>
    </source>
</evidence>
<evidence type="ECO:0000313" key="8">
    <source>
        <dbReference type="EMBL" id="WAW09514.1"/>
    </source>
</evidence>
<keyword evidence="5 7" id="KW-1133">Transmembrane helix</keyword>
<organism evidence="8 9">
    <name type="scientific">Oxalobacter vibrioformis</name>
    <dbReference type="NCBI Taxonomy" id="933080"/>
    <lineage>
        <taxon>Bacteria</taxon>
        <taxon>Pseudomonadati</taxon>
        <taxon>Pseudomonadota</taxon>
        <taxon>Betaproteobacteria</taxon>
        <taxon>Burkholderiales</taxon>
        <taxon>Oxalobacteraceae</taxon>
        <taxon>Oxalobacter</taxon>
    </lineage>
</organism>
<keyword evidence="8" id="KW-0282">Flagellum</keyword>
<evidence type="ECO:0000256" key="4">
    <source>
        <dbReference type="ARBA" id="ARBA00022692"/>
    </source>
</evidence>
<dbReference type="InterPro" id="IPR042194">
    <property type="entry name" value="FHIPEP_1"/>
</dbReference>
<feature type="transmembrane region" description="Helical" evidence="7">
    <location>
        <begin position="43"/>
        <end position="62"/>
    </location>
</feature>
<dbReference type="InterPro" id="IPR001712">
    <property type="entry name" value="T3SS_FHIPEP"/>
</dbReference>
<dbReference type="InterPro" id="IPR042193">
    <property type="entry name" value="FHIPEP_3"/>
</dbReference>
<accession>A0A9E9LVA9</accession>
<reference evidence="8" key="1">
    <citation type="journal article" date="2022" name="Front. Microbiol.">
        <title>New perspectives on an old grouping: The genomic and phenotypic variability of Oxalobacter formigenes and the implications for calcium oxalate stone prevention.</title>
        <authorList>
            <person name="Chmiel J.A."/>
            <person name="Carr C."/>
            <person name="Stuivenberg G.A."/>
            <person name="Venema R."/>
            <person name="Chanyi R.M."/>
            <person name="Al K.F."/>
            <person name="Giguere D."/>
            <person name="Say H."/>
            <person name="Akouris P.P."/>
            <person name="Dominguez Romero S.A."/>
            <person name="Kwong A."/>
            <person name="Tai V."/>
            <person name="Koval S.F."/>
            <person name="Razvi H."/>
            <person name="Bjazevic J."/>
            <person name="Burton J.P."/>
        </authorList>
    </citation>
    <scope>NUCLEOTIDE SEQUENCE</scope>
    <source>
        <strain evidence="8">WoOx3</strain>
    </source>
</reference>
<keyword evidence="7" id="KW-1006">Bacterial flagellum protein export</keyword>
<dbReference type="KEGG" id="ovb:NB640_09735"/>
<dbReference type="Gene3D" id="3.40.50.12790">
    <property type="entry name" value="FHIPEP family, domain 4"/>
    <property type="match status" value="1"/>
</dbReference>
<proteinExistence type="inferred from homology"/>
<sequence length="705" mass="75399">MRSLALPSWMSGQNSRALAAPVLIIRMLAMMVLPLPPFLLDMFFSFNIALSIIVLLTSLYTVKPLDFMAFPSILLMSTMLRLSLNVASTRVVLTEGHTGPDAAGKVIEAFGHFLIGGNYTVGVVVFVILTIINFVVVTKGAGRIAEVGARFALDAMPGKQMAIDADLNAGLIGENEARSRRKEVSQEAEFYGAMDGASKYVRGDAIAGIIVTVVNILGGLYVGVVQHDMLFADAASNYMLLAIGDGLVAQIPSLVISTASGIVVSRVASDEDVGSQMIMQLFEKPQVMYISAAIVGGMGLIPGMPHIAFILLSAMLGGGAYLLSKRLSGEGAMAKTGAGPSGAVAVEGPPSVAVPEVEEATWQDIVPIDTLGLEVGYRLIPLVDQAQGGELLKRIKGIRKKFAQDIGFLAPSVHIRDNLEMRPSAYRILLKGVEIGGGEVFLGQFLAINPGMVTGTLQGAETIDPAFGLPAIWIDASQRDQAQSMGYTVVDAGTVVATHLNHLINTYASELLGRQEVQALLDHLQKEAPKLVENLVPDTITLPILQKILQNLLSEGVHIRDMRTIIETIAENADRTKDPTQLAEQIRIALGRSIVQQIFPTGDELPVITLDARLERLLLQALSTGGAENMAIEPGLADTIMIQTQQAAQQQEQMGYPAVLLVPGPLRPLLARFLRRAVPHLRVLSNNELPDSKTIRVTTVVGGQA</sequence>
<keyword evidence="3 7" id="KW-1003">Cell membrane</keyword>
<evidence type="ECO:0000313" key="9">
    <source>
        <dbReference type="Proteomes" id="UP001156215"/>
    </source>
</evidence>
<keyword evidence="6 7" id="KW-0472">Membrane</keyword>
<dbReference type="Pfam" id="PF00771">
    <property type="entry name" value="FHIPEP"/>
    <property type="match status" value="1"/>
</dbReference>